<dbReference type="Proteomes" id="UP001595791">
    <property type="component" value="Unassembled WGS sequence"/>
</dbReference>
<reference evidence="2" key="1">
    <citation type="journal article" date="2019" name="Int. J. Syst. Evol. Microbiol.">
        <title>The Global Catalogue of Microorganisms (GCM) 10K type strain sequencing project: providing services to taxonomists for standard genome sequencing and annotation.</title>
        <authorList>
            <consortium name="The Broad Institute Genomics Platform"/>
            <consortium name="The Broad Institute Genome Sequencing Center for Infectious Disease"/>
            <person name="Wu L."/>
            <person name="Ma J."/>
        </authorList>
    </citation>
    <scope>NUCLEOTIDE SEQUENCE [LARGE SCALE GENOMIC DNA]</scope>
    <source>
        <strain evidence="2">LMG 29894</strain>
    </source>
</reference>
<proteinExistence type="predicted"/>
<sequence>MSKKKYRCHFLVSGVSENAGRFDFDGTAAVRVDEGELLEENYLYNRFRGMALKAFYEMAVPKENYGVLSEIVVSISKVEEIK</sequence>
<dbReference type="RefSeq" id="WP_378160089.1">
    <property type="nucleotide sequence ID" value="NZ_JBHSBU010000001.1"/>
</dbReference>
<keyword evidence="2" id="KW-1185">Reference proteome</keyword>
<accession>A0ABV8MKS6</accession>
<name>A0ABV8MKS6_9NEIS</name>
<organism evidence="1 2">
    <name type="scientific">Chitinimonas lacunae</name>
    <dbReference type="NCBI Taxonomy" id="1963018"/>
    <lineage>
        <taxon>Bacteria</taxon>
        <taxon>Pseudomonadati</taxon>
        <taxon>Pseudomonadota</taxon>
        <taxon>Betaproteobacteria</taxon>
        <taxon>Neisseriales</taxon>
        <taxon>Chitinibacteraceae</taxon>
        <taxon>Chitinimonas</taxon>
    </lineage>
</organism>
<evidence type="ECO:0000313" key="2">
    <source>
        <dbReference type="Proteomes" id="UP001595791"/>
    </source>
</evidence>
<evidence type="ECO:0000313" key="1">
    <source>
        <dbReference type="EMBL" id="MFC4157926.1"/>
    </source>
</evidence>
<dbReference type="EMBL" id="JBHSBU010000001">
    <property type="protein sequence ID" value="MFC4157926.1"/>
    <property type="molecule type" value="Genomic_DNA"/>
</dbReference>
<comment type="caution">
    <text evidence="1">The sequence shown here is derived from an EMBL/GenBank/DDBJ whole genome shotgun (WGS) entry which is preliminary data.</text>
</comment>
<gene>
    <name evidence="1" type="ORF">ACFOW7_01015</name>
</gene>
<protein>
    <submittedName>
        <fullName evidence="1">Uncharacterized protein</fullName>
    </submittedName>
</protein>